<comment type="caution">
    <text evidence="2">The sequence shown here is derived from an EMBL/GenBank/DDBJ whole genome shotgun (WGS) entry which is preliminary data.</text>
</comment>
<keyword evidence="2" id="KW-0012">Acyltransferase</keyword>
<evidence type="ECO:0000259" key="1">
    <source>
        <dbReference type="PROSITE" id="PS51186"/>
    </source>
</evidence>
<evidence type="ECO:0000313" key="2">
    <source>
        <dbReference type="EMBL" id="HJB40322.1"/>
    </source>
</evidence>
<dbReference type="InterPro" id="IPR016181">
    <property type="entry name" value="Acyl_CoA_acyltransferase"/>
</dbReference>
<evidence type="ECO:0000313" key="3">
    <source>
        <dbReference type="Proteomes" id="UP000824209"/>
    </source>
</evidence>
<organism evidence="2 3">
    <name type="scientific">Candidatus Ruthenibacterium avium</name>
    <dbReference type="NCBI Taxonomy" id="2838751"/>
    <lineage>
        <taxon>Bacteria</taxon>
        <taxon>Bacillati</taxon>
        <taxon>Bacillota</taxon>
        <taxon>Clostridia</taxon>
        <taxon>Eubacteriales</taxon>
        <taxon>Oscillospiraceae</taxon>
        <taxon>Ruthenibacterium</taxon>
    </lineage>
</organism>
<dbReference type="SUPFAM" id="SSF55729">
    <property type="entry name" value="Acyl-CoA N-acyltransferases (Nat)"/>
    <property type="match status" value="1"/>
</dbReference>
<dbReference type="Gene3D" id="3.40.630.30">
    <property type="match status" value="1"/>
</dbReference>
<dbReference type="Proteomes" id="UP000824209">
    <property type="component" value="Unassembled WGS sequence"/>
</dbReference>
<sequence>MPTPSEKYDIHSPKRYLEYTETPYYRAFRDLTNPGSAASNFAVLKSMENAEKSLAAIEEYYNGPTYINVMPKFEFTYDSVTPLESRKFFLRNGYDIGKRSIWRMTLCEKASNLFLVRRCQIQSGAGKLPQAIAALLVEYCNGQEYGLRLIEKQMIKGGAIAYVAFSSEGTPASICVGQGYGSAYCITALYTTEHQRKKGYGAAALLAAMRGAAEAKLGYDTIFLDTASENTSAVSLFEKAGFRGEEHTVYGAFKGGVPLQWKRVTPEELEEDAAWTK</sequence>
<reference evidence="2" key="1">
    <citation type="journal article" date="2021" name="PeerJ">
        <title>Extensive microbial diversity within the chicken gut microbiome revealed by metagenomics and culture.</title>
        <authorList>
            <person name="Gilroy R."/>
            <person name="Ravi A."/>
            <person name="Getino M."/>
            <person name="Pursley I."/>
            <person name="Horton D.L."/>
            <person name="Alikhan N.F."/>
            <person name="Baker D."/>
            <person name="Gharbi K."/>
            <person name="Hall N."/>
            <person name="Watson M."/>
            <person name="Adriaenssens E.M."/>
            <person name="Foster-Nyarko E."/>
            <person name="Jarju S."/>
            <person name="Secka A."/>
            <person name="Antonio M."/>
            <person name="Oren A."/>
            <person name="Chaudhuri R.R."/>
            <person name="La Ragione R."/>
            <person name="Hildebrand F."/>
            <person name="Pallen M.J."/>
        </authorList>
    </citation>
    <scope>NUCLEOTIDE SEQUENCE</scope>
    <source>
        <strain evidence="2">ChiBcec8-14828</strain>
    </source>
</reference>
<gene>
    <name evidence="2" type="ORF">H9943_08005</name>
</gene>
<dbReference type="AlphaFoldDB" id="A0A9D2S1A8"/>
<dbReference type="GO" id="GO:0016747">
    <property type="term" value="F:acyltransferase activity, transferring groups other than amino-acyl groups"/>
    <property type="evidence" value="ECO:0007669"/>
    <property type="project" value="InterPro"/>
</dbReference>
<accession>A0A9D2S1A8</accession>
<dbReference type="EC" id="2.3.1.-" evidence="2"/>
<name>A0A9D2S1A8_9FIRM</name>
<dbReference type="Pfam" id="PF00583">
    <property type="entry name" value="Acetyltransf_1"/>
    <property type="match status" value="1"/>
</dbReference>
<proteinExistence type="predicted"/>
<feature type="domain" description="N-acetyltransferase" evidence="1">
    <location>
        <begin position="99"/>
        <end position="264"/>
    </location>
</feature>
<keyword evidence="2" id="KW-0808">Transferase</keyword>
<protein>
    <submittedName>
        <fullName evidence="2">GNAT family N-acetyltransferase</fullName>
        <ecNumber evidence="2">2.3.1.-</ecNumber>
    </submittedName>
</protein>
<dbReference type="EMBL" id="DWYA01000065">
    <property type="protein sequence ID" value="HJB40322.1"/>
    <property type="molecule type" value="Genomic_DNA"/>
</dbReference>
<dbReference type="InterPro" id="IPR000182">
    <property type="entry name" value="GNAT_dom"/>
</dbReference>
<dbReference type="PROSITE" id="PS51186">
    <property type="entry name" value="GNAT"/>
    <property type="match status" value="1"/>
</dbReference>
<reference evidence="2" key="2">
    <citation type="submission" date="2021-04" db="EMBL/GenBank/DDBJ databases">
        <authorList>
            <person name="Gilroy R."/>
        </authorList>
    </citation>
    <scope>NUCLEOTIDE SEQUENCE</scope>
    <source>
        <strain evidence="2">ChiBcec8-14828</strain>
    </source>
</reference>